<dbReference type="InterPro" id="IPR001878">
    <property type="entry name" value="Znf_CCHC"/>
</dbReference>
<feature type="region of interest" description="Disordered" evidence="3">
    <location>
        <begin position="1277"/>
        <end position="1300"/>
    </location>
</feature>
<name>A0A8H4GTF9_9EURO</name>
<feature type="domain" description="C2H2-type" evidence="4">
    <location>
        <begin position="1409"/>
        <end position="1438"/>
    </location>
</feature>
<dbReference type="CDD" id="cd09276">
    <property type="entry name" value="Rnase_HI_RT_non_LTR"/>
    <property type="match status" value="1"/>
</dbReference>
<dbReference type="InterPro" id="IPR000477">
    <property type="entry name" value="RT_dom"/>
</dbReference>
<feature type="region of interest" description="Disordered" evidence="3">
    <location>
        <begin position="1"/>
        <end position="59"/>
    </location>
</feature>
<evidence type="ECO:0008006" key="10">
    <source>
        <dbReference type="Google" id="ProtNLM"/>
    </source>
</evidence>
<feature type="domain" description="RNase H type-1" evidence="7">
    <location>
        <begin position="2425"/>
        <end position="2568"/>
    </location>
</feature>
<evidence type="ECO:0000259" key="7">
    <source>
        <dbReference type="PROSITE" id="PS50879"/>
    </source>
</evidence>
<evidence type="ECO:0000256" key="1">
    <source>
        <dbReference type="PROSITE-ProRule" id="PRU00042"/>
    </source>
</evidence>
<evidence type="ECO:0000259" key="4">
    <source>
        <dbReference type="PROSITE" id="PS50157"/>
    </source>
</evidence>
<keyword evidence="2" id="KW-0175">Coiled coil</keyword>
<reference evidence="8" key="2">
    <citation type="submission" date="2020-04" db="EMBL/GenBank/DDBJ databases">
        <authorList>
            <person name="Santos R.A.C."/>
            <person name="Steenwyk J.L."/>
            <person name="Rivero-Menendez O."/>
            <person name="Mead M.E."/>
            <person name="Silva L.P."/>
            <person name="Bastos R.W."/>
            <person name="Alastruey-Izquierdo A."/>
            <person name="Goldman G.H."/>
            <person name="Rokas A."/>
        </authorList>
    </citation>
    <scope>NUCLEOTIDE SEQUENCE</scope>
    <source>
        <strain evidence="8">CNM-CM6805</strain>
    </source>
</reference>
<gene>
    <name evidence="8" type="ORF">CNMCM6805_002575</name>
</gene>
<feature type="domain" description="CCHC-type" evidence="5">
    <location>
        <begin position="1113"/>
        <end position="1126"/>
    </location>
</feature>
<feature type="region of interest" description="Disordered" evidence="3">
    <location>
        <begin position="1194"/>
        <end position="1251"/>
    </location>
</feature>
<dbReference type="InterPro" id="IPR005135">
    <property type="entry name" value="Endo/exonuclease/phosphatase"/>
</dbReference>
<dbReference type="PANTHER" id="PTHR37535">
    <property type="entry name" value="FLUG DOMAIN PROTEIN"/>
    <property type="match status" value="1"/>
</dbReference>
<dbReference type="GO" id="GO:0003676">
    <property type="term" value="F:nucleic acid binding"/>
    <property type="evidence" value="ECO:0007669"/>
    <property type="project" value="InterPro"/>
</dbReference>
<keyword evidence="1" id="KW-0862">Zinc</keyword>
<feature type="domain" description="Reverse transcriptase" evidence="6">
    <location>
        <begin position="1958"/>
        <end position="2231"/>
    </location>
</feature>
<feature type="compositionally biased region" description="Acidic residues" evidence="3">
    <location>
        <begin position="41"/>
        <end position="59"/>
    </location>
</feature>
<comment type="caution">
    <text evidence="8">The sequence shown here is derived from an EMBL/GenBank/DDBJ whole genome shotgun (WGS) entry which is preliminary data.</text>
</comment>
<dbReference type="Gene3D" id="3.60.10.10">
    <property type="entry name" value="Endonuclease/exonuclease/phosphatase"/>
    <property type="match status" value="1"/>
</dbReference>
<dbReference type="PROSITE" id="PS50879">
    <property type="entry name" value="RNASE_H_1"/>
    <property type="match status" value="1"/>
</dbReference>
<feature type="coiled-coil region" evidence="2">
    <location>
        <begin position="549"/>
        <end position="599"/>
    </location>
</feature>
<dbReference type="PROSITE" id="PS50157">
    <property type="entry name" value="ZINC_FINGER_C2H2_2"/>
    <property type="match status" value="1"/>
</dbReference>
<dbReference type="Gene3D" id="3.30.420.10">
    <property type="entry name" value="Ribonuclease H-like superfamily/Ribonuclease H"/>
    <property type="match status" value="1"/>
</dbReference>
<dbReference type="InterPro" id="IPR036691">
    <property type="entry name" value="Endo/exonu/phosph_ase_sf"/>
</dbReference>
<dbReference type="PROSITE" id="PS50878">
    <property type="entry name" value="RT_POL"/>
    <property type="match status" value="1"/>
</dbReference>
<feature type="compositionally biased region" description="Polar residues" evidence="3">
    <location>
        <begin position="1277"/>
        <end position="1290"/>
    </location>
</feature>
<evidence type="ECO:0000259" key="6">
    <source>
        <dbReference type="PROSITE" id="PS50878"/>
    </source>
</evidence>
<dbReference type="Pfam" id="PF00075">
    <property type="entry name" value="RNase_H"/>
    <property type="match status" value="1"/>
</dbReference>
<dbReference type="Pfam" id="PF14529">
    <property type="entry name" value="Exo_endo_phos_2"/>
    <property type="match status" value="1"/>
</dbReference>
<dbReference type="Proteomes" id="UP000653565">
    <property type="component" value="Unassembled WGS sequence"/>
</dbReference>
<dbReference type="CDD" id="cd01650">
    <property type="entry name" value="RT_nLTR_like"/>
    <property type="match status" value="1"/>
</dbReference>
<feature type="compositionally biased region" description="Basic and acidic residues" evidence="3">
    <location>
        <begin position="1195"/>
        <end position="1204"/>
    </location>
</feature>
<evidence type="ECO:0000259" key="5">
    <source>
        <dbReference type="PROSITE" id="PS50158"/>
    </source>
</evidence>
<dbReference type="PANTHER" id="PTHR37535:SF2">
    <property type="entry name" value="FINGER DOMAIN PROTEIN, PUTATIVE (AFU_ORTHOLOGUE AFUA_6G09300)-RELATED"/>
    <property type="match status" value="1"/>
</dbReference>
<protein>
    <recommendedName>
        <fullName evidence="10">Reverse transcriptase</fullName>
    </recommendedName>
</protein>
<dbReference type="SUPFAM" id="SSF56219">
    <property type="entry name" value="DNase I-like"/>
    <property type="match status" value="1"/>
</dbReference>
<dbReference type="EMBL" id="JAAAPX010000166">
    <property type="protein sequence ID" value="KAF4227820.1"/>
    <property type="molecule type" value="Genomic_DNA"/>
</dbReference>
<dbReference type="InterPro" id="IPR002156">
    <property type="entry name" value="RNaseH_domain"/>
</dbReference>
<keyword evidence="1" id="KW-0479">Metal-binding</keyword>
<dbReference type="PROSITE" id="PS50158">
    <property type="entry name" value="ZF_CCHC"/>
    <property type="match status" value="1"/>
</dbReference>
<accession>A0A8H4GTF9</accession>
<dbReference type="InterPro" id="IPR043502">
    <property type="entry name" value="DNA/RNA_pol_sf"/>
</dbReference>
<evidence type="ECO:0000256" key="2">
    <source>
        <dbReference type="SAM" id="Coils"/>
    </source>
</evidence>
<evidence type="ECO:0000313" key="8">
    <source>
        <dbReference type="EMBL" id="KAF4227820.1"/>
    </source>
</evidence>
<proteinExistence type="predicted"/>
<evidence type="ECO:0000313" key="9">
    <source>
        <dbReference type="Proteomes" id="UP000653565"/>
    </source>
</evidence>
<dbReference type="InterPro" id="IPR021842">
    <property type="entry name" value="DUF3435"/>
</dbReference>
<dbReference type="Pfam" id="PF00078">
    <property type="entry name" value="RVT_1"/>
    <property type="match status" value="1"/>
</dbReference>
<dbReference type="InterPro" id="IPR012337">
    <property type="entry name" value="RNaseH-like_sf"/>
</dbReference>
<dbReference type="GO" id="GO:0008270">
    <property type="term" value="F:zinc ion binding"/>
    <property type="evidence" value="ECO:0007669"/>
    <property type="project" value="UniProtKB-KW"/>
</dbReference>
<feature type="region of interest" description="Disordered" evidence="3">
    <location>
        <begin position="671"/>
        <end position="701"/>
    </location>
</feature>
<evidence type="ECO:0000256" key="3">
    <source>
        <dbReference type="SAM" id="MobiDB-lite"/>
    </source>
</evidence>
<dbReference type="SUPFAM" id="SSF53098">
    <property type="entry name" value="Ribonuclease H-like"/>
    <property type="match status" value="1"/>
</dbReference>
<feature type="region of interest" description="Disordered" evidence="3">
    <location>
        <begin position="1435"/>
        <end position="1473"/>
    </location>
</feature>
<dbReference type="InterPro" id="IPR036397">
    <property type="entry name" value="RNaseH_sf"/>
</dbReference>
<dbReference type="GO" id="GO:0004523">
    <property type="term" value="F:RNA-DNA hybrid ribonuclease activity"/>
    <property type="evidence" value="ECO:0007669"/>
    <property type="project" value="InterPro"/>
</dbReference>
<reference evidence="8" key="1">
    <citation type="journal article" date="2020" name="bioRxiv">
        <title>Genomic and phenotypic heterogeneity of clinical isolates of the human pathogens Aspergillus fumigatus, Aspergillus lentulus and Aspergillus fumigatiaffinis.</title>
        <authorList>
            <person name="dos Santos R.A.C."/>
            <person name="Steenwyk J.L."/>
            <person name="Rivero-Menendez O."/>
            <person name="Mead M.E."/>
            <person name="Silva L.P."/>
            <person name="Bastos R.W."/>
            <person name="Alastruey-Izquierdo A."/>
            <person name="Goldman G.H."/>
            <person name="Rokas A."/>
        </authorList>
    </citation>
    <scope>NUCLEOTIDE SEQUENCE</scope>
    <source>
        <strain evidence="8">CNM-CM6805</strain>
    </source>
</reference>
<organism evidence="8 9">
    <name type="scientific">Aspergillus fumigatiaffinis</name>
    <dbReference type="NCBI Taxonomy" id="340414"/>
    <lineage>
        <taxon>Eukaryota</taxon>
        <taxon>Fungi</taxon>
        <taxon>Dikarya</taxon>
        <taxon>Ascomycota</taxon>
        <taxon>Pezizomycotina</taxon>
        <taxon>Eurotiomycetes</taxon>
        <taxon>Eurotiomycetidae</taxon>
        <taxon>Eurotiales</taxon>
        <taxon>Aspergillaceae</taxon>
        <taxon>Aspergillus</taxon>
        <taxon>Aspergillus subgen. Fumigati</taxon>
    </lineage>
</organism>
<dbReference type="SUPFAM" id="SSF56672">
    <property type="entry name" value="DNA/RNA polymerases"/>
    <property type="match status" value="1"/>
</dbReference>
<sequence>MRHSPQPTGSDDDSGTSSDVPDVFSDGAADDISESATELDSSGDDSDDSDDDSILDDDEEGQELSALHYLQEAESLDVSQLRQKRYSPKTQARLDDTRDYWDRFCYEGKHDPVERFGWLSDSEETIRFLKAFFSWRCGRRRSKKGRRTPGIKYKTSLETFWKWWHLVYKAEVGQGLSKDTTVKILDVLALVAKEKNLLPGRRPKATMYIEDVAEFARVLLTTTEMTFQCGWLRIQLILFCQLAAITGSRPGALLNLRYRNLMLTLVRNPEGGRPLLFIYLTPEFTKTFLGEKEQNTFPIPEIVFDPTLVLSPHVFLLGMLFRIKAFKNFSTDGLVVDCPENLYKLGVLDGLGQQELKLKDEILDQFVFCQAVREADGIRIALEEQLTEGALRYRMKRGGEITGFEQVTKPYCLRYGAAKAFNDSPDVTNELQNVMLQHASINTFVKHYSVGIHVDAQAIVRGLPAQKQPMRFAASMSRSIDPRRPYKLEDTSVVNKVEIVALLQKRVEKRKEVRDEMKRAFEMAERDFKQKFGDYLQQKKARQKLQGPARRALDAVERWERKYMRATQRHSRAQRVARNEWQRQRNRLVRENLERYKNEQPVIDSERQLAGKVVDEEVMGALERTGYMTPQHMTLIDTLLTMPGSTVEKEYQRRIAAINAIIAFCDVEEGSPTKRPKITQKRRATDDLPSTPPAKKQECTTPGEEMTTLSHAIASVCIKAPNERPTICFLCLGNPRLPERERVKNFGTPGSLGRHFVDKHVIKYPKDMRVKCSICREELEIVMAPKWPEVNNGPEHINEHATYLREACHQLQDVEKGRQNQVPWKIVQQYISSTIALASKVLQQPPLSDILHHMQDAVKCTQNIQRDVLIIKNSVGLSTAAPNAANFSGGRPAATWAQVAAQGRGTHMLPPPVPQSARTSKNESTVTAYKDRAITVRLKDHGIAQRFRALPAIKIKQHVETSIKNHTATKSVAVVAAHQLKSGDLQIFTSCTAEAVKLKDNREWINGLGEHAELIVPTYGVIAHGISTNSINIKDQQVTIQQILADNYTVIPRAKISYVGWLTRESPLKRASSIVVEFTDPEMANAIIYAGMAWDGQIHTCQLYDRACRVKQCFRCNNYGHIGTQCDAAQTCGYCAELHETKHCKQKGVEGFTPRCPVCKGAHTAWSNACPARRKEMGRVEQAKQVRNIYWPVAPRDEPRENNNPRKRTRNAHEPILDQIITIGTPREGSPHRAAVTQEPTQTQERSRIQEQRTLQETMTAQARADTLVAGDRIAPASQQEPTSQQPATEQSRETDLAADNVPSTDTVEAALAEMTSTQQHLFPVEPLLEEFDFDMTDADEWLANLGNNDAEEGLHDPQTVGSAPTSMATNTRTAQGNIYKACRCPRHQEIYSNWPTRDAELRIAHCMRICMYCGKDFALASLLRRHIRGKKEYSSRNLTNPSFPEPLANPSKDESSSEPVSHRQSRRNTRPPMLRHQELRILQYNVRKSRDVVLASLFRNPRILDYDILAIQEPWRNPFIETSYHPLKAHFQLTYLADPATRVCLYISKRIDPSTWSVSYVSKDIIRLQIVNPHAGRTVNIFNVYNEVGTDTLPTLAEAIGASDSPGETMVLGDFNLHHPLWSTTYRRAGSGPNAEGLLIIMEEFQLHLITERGTPTYRWKDGESTIDLAFASEDLANHAIHCKIDRKLDCDSDHLPISLVFDWSWRPANPTRKRLWTKTNVEVLRRTVEAHLPQASGTMELSDKDSIDIFVSCIISALEAGIEASTPWSNPSPRSIAGFNQECKGLCTEVQQLRRRWQRSRQDEDYEAYRQARNRKGRLTQKMLRNTHRQRVEEASTSQTGLWNLVKWARNRHNTTPAFTPALMKPDGGTAHQPDEKAEVLRQTFFPPPPQADLSDMDGYEYPPPIECPAITTVEIERVVRRASPNKAPGADGISNGILHQTLDILLPSLLKLFNACLEQGYCPAHFKDSITVVLRKPGKDDYTQPKAYRPIALLNTLGKALEAIIANRLAYMADVHKLLPSRHTGGRKLASTEHAIHFLLQQIHQAWSEDKVATLLLLDVSGAYDNVSPERLIHNLRKRRVSEKIISWIASFLSHRTTTLKLQEYTATSTPIQTGIPQGSPVSPILYLFYNADLIEACKTEDTEAVGYIDDVSILAVDPTAQRNCKTLKGIHRRAEQWAVRHGSQFAPAKYELVHFTRDPRANSTHALRLPHNTVKASPSCRYLGIHMDTKLRWEYHREKVEAGATQRLSALSALASSTWGTGVINLRQVYRAMIVPQMLYGCSAWHTPGNYNSRGSAIIKAIRRIQRRAAQIITGAFRTTAGAAVDVEAHLLPVQQQLEQTALEATIRIRTSPLYDDMATVGGNEQSPLSRFSSILERKYKVQLGRLEKRQPHVVPPWWIPPDTHISESAEDAIKAHDATEPATISIYTDGSGINGHVGAAAVAPSLRVGDICTKRTQYMGISRTSTVYAAELKGLALALQMVLDIHVAGTPPGKCAIFTDNQAAIQAIRNPKHPSGQYILVEAIQVLDRLRQLGWEVEFRWIPAHVGVPGNEEADRMAKEAANPTQITEQSGADSVRTLMATTKSAIRHTMKLEWEAAWENAKHGRDLFRLGVRPGKAILDTHVRIHRAISSTITQMRTGKIGLQAYLHAINKADTNKCQCGCGPQTVRHVLLECRDWVEERQRMWAGKLPCVDIKQILCSPSMAVQAAKMILRTGLLGQFQAIPSTVLQYH</sequence>
<dbReference type="Pfam" id="PF11917">
    <property type="entry name" value="DUF3435"/>
    <property type="match status" value="1"/>
</dbReference>
<keyword evidence="1" id="KW-0863">Zinc-finger</keyword>
<dbReference type="InterPro" id="IPR013087">
    <property type="entry name" value="Znf_C2H2_type"/>
</dbReference>
<keyword evidence="9" id="KW-1185">Reference proteome</keyword>